<organism evidence="2 3">
    <name type="scientific">candidate division KSB3 bacterium</name>
    <dbReference type="NCBI Taxonomy" id="2044937"/>
    <lineage>
        <taxon>Bacteria</taxon>
        <taxon>candidate division KSB3</taxon>
    </lineage>
</organism>
<dbReference type="AlphaFoldDB" id="A0A2G6KAK4"/>
<evidence type="ECO:0000259" key="1">
    <source>
        <dbReference type="Pfam" id="PF13785"/>
    </source>
</evidence>
<dbReference type="InterPro" id="IPR025235">
    <property type="entry name" value="DUF4178"/>
</dbReference>
<comment type="caution">
    <text evidence="2">The sequence shown here is derived from an EMBL/GenBank/DDBJ whole genome shotgun (WGS) entry which is preliminary data.</text>
</comment>
<evidence type="ECO:0000313" key="2">
    <source>
        <dbReference type="EMBL" id="PIE32697.1"/>
    </source>
</evidence>
<dbReference type="Proteomes" id="UP000230821">
    <property type="component" value="Unassembled WGS sequence"/>
</dbReference>
<gene>
    <name evidence="2" type="ORF">CSA56_14510</name>
</gene>
<proteinExistence type="predicted"/>
<dbReference type="Pfam" id="PF13785">
    <property type="entry name" value="DUF4178"/>
    <property type="match status" value="1"/>
</dbReference>
<dbReference type="EMBL" id="PDSK01000109">
    <property type="protein sequence ID" value="PIE32697.1"/>
    <property type="molecule type" value="Genomic_DNA"/>
</dbReference>
<reference evidence="2 3" key="1">
    <citation type="submission" date="2017-10" db="EMBL/GenBank/DDBJ databases">
        <title>Novel microbial diversity and functional potential in the marine mammal oral microbiome.</title>
        <authorList>
            <person name="Dudek N.K."/>
            <person name="Sun C.L."/>
            <person name="Burstein D."/>
            <person name="Kantor R.S."/>
            <person name="Aliaga Goltsman D.S."/>
            <person name="Bik E.M."/>
            <person name="Thomas B.C."/>
            <person name="Banfield J.F."/>
            <person name="Relman D.A."/>
        </authorList>
    </citation>
    <scope>NUCLEOTIDE SEQUENCE [LARGE SCALE GENOMIC DNA]</scope>
    <source>
        <strain evidence="2">DOLJORAL78_47_16</strain>
    </source>
</reference>
<sequence>MSAQEIHCPSCGAGHTIHNPGVMTVVCEYCGNAVYWDKENIANAGKQSVLPEGFSRLFRGATGSLFNKRFEVLGRVRYSFGKGFWDEWFLEFESGEIGWLSEDNHKFSYEKALQGVNAPGISQLSPGTSVTIGKQTFVIEEVGEAECLGVEGDLPLQLQTGETYAFADGSTPNGQYTLGIEYDNDPPTVFVGHWVKYASLKLDDDAGEW</sequence>
<feature type="domain" description="DUF4178" evidence="1">
    <location>
        <begin position="60"/>
        <end position="196"/>
    </location>
</feature>
<evidence type="ECO:0000313" key="3">
    <source>
        <dbReference type="Proteomes" id="UP000230821"/>
    </source>
</evidence>
<name>A0A2G6KAK4_9BACT</name>
<protein>
    <recommendedName>
        <fullName evidence="1">DUF4178 domain-containing protein</fullName>
    </recommendedName>
</protein>
<accession>A0A2G6KAK4</accession>